<accession>G0NKE3</accession>
<reference evidence="2" key="1">
    <citation type="submission" date="2011-07" db="EMBL/GenBank/DDBJ databases">
        <authorList>
            <consortium name="Caenorhabditis brenneri Sequencing and Analysis Consortium"/>
            <person name="Wilson R.K."/>
        </authorList>
    </citation>
    <scope>NUCLEOTIDE SEQUENCE [LARGE SCALE GENOMIC DNA]</scope>
    <source>
        <strain evidence="2">PB2801</strain>
    </source>
</reference>
<gene>
    <name evidence="1" type="ORF">CAEBREN_02532</name>
</gene>
<proteinExistence type="predicted"/>
<dbReference type="Proteomes" id="UP000008068">
    <property type="component" value="Unassembled WGS sequence"/>
</dbReference>
<sequence length="221" mass="25715">MDQHKEQEEKILEDGMKIKSLENTNEIFHTGVMTLGGSMIRMMEEMETEWNKEMSSLDICISKSVMMSPIPATMFSVFNAMSPYEFMLMTQQEIQMHQNKMVPTSGSERSSGDRPAPQRIQTFHEAVGVWTHRFSESLFNRLVRKMPGIGFKFWGPKIQKLNIARFLFNSKQANPSADASDYPRLKKNESNQWKTFIDFLKELMTERFQAGLIFQPRIKPE</sequence>
<dbReference type="HOGENOM" id="CLU_1251620_0_0_1"/>
<name>G0NKE3_CAEBE</name>
<organism evidence="2">
    <name type="scientific">Caenorhabditis brenneri</name>
    <name type="common">Nematode worm</name>
    <dbReference type="NCBI Taxonomy" id="135651"/>
    <lineage>
        <taxon>Eukaryota</taxon>
        <taxon>Metazoa</taxon>
        <taxon>Ecdysozoa</taxon>
        <taxon>Nematoda</taxon>
        <taxon>Chromadorea</taxon>
        <taxon>Rhabditida</taxon>
        <taxon>Rhabditina</taxon>
        <taxon>Rhabditomorpha</taxon>
        <taxon>Rhabditoidea</taxon>
        <taxon>Rhabditidae</taxon>
        <taxon>Peloderinae</taxon>
        <taxon>Caenorhabditis</taxon>
    </lineage>
</organism>
<protein>
    <submittedName>
        <fullName evidence="1">Uncharacterized protein</fullName>
    </submittedName>
</protein>
<dbReference type="AlphaFoldDB" id="G0NKE3"/>
<evidence type="ECO:0000313" key="1">
    <source>
        <dbReference type="EMBL" id="EGT32923.1"/>
    </source>
</evidence>
<evidence type="ECO:0000313" key="2">
    <source>
        <dbReference type="Proteomes" id="UP000008068"/>
    </source>
</evidence>
<dbReference type="InParanoid" id="G0NKE3"/>
<dbReference type="EMBL" id="GL379899">
    <property type="protein sequence ID" value="EGT32923.1"/>
    <property type="molecule type" value="Genomic_DNA"/>
</dbReference>
<keyword evidence="2" id="KW-1185">Reference proteome</keyword>